<feature type="binding site" evidence="7">
    <location>
        <position position="95"/>
    </location>
    <ligand>
        <name>substrate</name>
    </ligand>
</feature>
<geneLocation type="plasmid" evidence="12 13">
    <name>pHIC</name>
</geneLocation>
<dbReference type="GO" id="GO:0004553">
    <property type="term" value="F:hydrolase activity, hydrolyzing O-glycosyl compounds"/>
    <property type="evidence" value="ECO:0007669"/>
    <property type="project" value="InterPro"/>
</dbReference>
<dbReference type="GO" id="GO:0005975">
    <property type="term" value="P:carbohydrate metabolic process"/>
    <property type="evidence" value="ECO:0007669"/>
    <property type="project" value="InterPro"/>
</dbReference>
<evidence type="ECO:0000256" key="4">
    <source>
        <dbReference type="ARBA" id="ARBA00023027"/>
    </source>
</evidence>
<dbReference type="Pfam" id="PF02056">
    <property type="entry name" value="Glyco_hydro_4"/>
    <property type="match status" value="1"/>
</dbReference>
<keyword evidence="8" id="KW-0533">Nickel</keyword>
<dbReference type="SUPFAM" id="SSF51735">
    <property type="entry name" value="NAD(P)-binding Rossmann-fold domains"/>
    <property type="match status" value="1"/>
</dbReference>
<evidence type="ECO:0000259" key="11">
    <source>
        <dbReference type="Pfam" id="PF11975"/>
    </source>
</evidence>
<keyword evidence="3 10" id="KW-0378">Hydrolase</keyword>
<dbReference type="GO" id="GO:0016616">
    <property type="term" value="F:oxidoreductase activity, acting on the CH-OH group of donors, NAD or NADP as acceptor"/>
    <property type="evidence" value="ECO:0007669"/>
    <property type="project" value="InterPro"/>
</dbReference>
<evidence type="ECO:0000313" key="13">
    <source>
        <dbReference type="Proteomes" id="UP001321582"/>
    </source>
</evidence>
<evidence type="ECO:0000256" key="6">
    <source>
        <dbReference type="ARBA" id="ARBA00023295"/>
    </source>
</evidence>
<evidence type="ECO:0000256" key="8">
    <source>
        <dbReference type="PIRSR" id="PIRSR601088-3"/>
    </source>
</evidence>
<dbReference type="InterPro" id="IPR022616">
    <property type="entry name" value="Glyco_hydro_4_C"/>
</dbReference>
<keyword evidence="4 10" id="KW-0520">NAD</keyword>
<evidence type="ECO:0000256" key="9">
    <source>
        <dbReference type="PIRSR" id="PIRSR601088-4"/>
    </source>
</evidence>
<dbReference type="Gene3D" id="3.40.50.720">
    <property type="entry name" value="NAD(P)-binding Rossmann-like Domain"/>
    <property type="match status" value="1"/>
</dbReference>
<evidence type="ECO:0000256" key="7">
    <source>
        <dbReference type="PIRSR" id="PIRSR601088-2"/>
    </source>
</evidence>
<evidence type="ECO:0000256" key="5">
    <source>
        <dbReference type="ARBA" id="ARBA00023211"/>
    </source>
</evidence>
<dbReference type="InterPro" id="IPR015955">
    <property type="entry name" value="Lactate_DH/Glyco_Ohase_4_C"/>
</dbReference>
<accession>A0AAU9DSH3</accession>
<name>A0AAU9DSH3_9FUSO</name>
<keyword evidence="8" id="KW-0408">Iron</keyword>
<evidence type="ECO:0000256" key="1">
    <source>
        <dbReference type="ARBA" id="ARBA00010141"/>
    </source>
</evidence>
<reference evidence="12 13" key="1">
    <citation type="submission" date="2022-11" db="EMBL/GenBank/DDBJ databases">
        <title>Haliovirga abyssi gen. nov., sp. nov., a mesophilic fermentative bacterium isolated from the Iheya North hydrothermal field and the proposal of Haliovirgaceae fam. nov.</title>
        <authorList>
            <person name="Miyazaki U."/>
            <person name="Tame A."/>
            <person name="Miyazaki J."/>
            <person name="Takai K."/>
            <person name="Sawayama S."/>
            <person name="Kitajima M."/>
            <person name="Okamoto A."/>
            <person name="Nakagawa S."/>
        </authorList>
    </citation>
    <scope>NUCLEOTIDE SEQUENCE [LARGE SCALE GENOMIC DNA]</scope>
    <source>
        <strain evidence="12 13">IC12</strain>
        <plasmid evidence="12 13">pHIC</plasmid>
    </source>
</reference>
<evidence type="ECO:0000256" key="10">
    <source>
        <dbReference type="RuleBase" id="RU361152"/>
    </source>
</evidence>
<keyword evidence="5 8" id="KW-0464">Manganese</keyword>
<keyword evidence="8" id="KW-0170">Cobalt</keyword>
<dbReference type="PRINTS" id="PR00732">
    <property type="entry name" value="GLHYDRLASE4"/>
</dbReference>
<keyword evidence="12" id="KW-0614">Plasmid</keyword>
<keyword evidence="13" id="KW-1185">Reference proteome</keyword>
<evidence type="ECO:0000256" key="3">
    <source>
        <dbReference type="ARBA" id="ARBA00022801"/>
    </source>
</evidence>
<feature type="domain" description="Glycosyl hydrolase family 4 C-terminal" evidence="11">
    <location>
        <begin position="196"/>
        <end position="410"/>
    </location>
</feature>
<organism evidence="12 13">
    <name type="scientific">Haliovirga abyssi</name>
    <dbReference type="NCBI Taxonomy" id="2996794"/>
    <lineage>
        <taxon>Bacteria</taxon>
        <taxon>Fusobacteriati</taxon>
        <taxon>Fusobacteriota</taxon>
        <taxon>Fusobacteriia</taxon>
        <taxon>Fusobacteriales</taxon>
        <taxon>Haliovirgaceae</taxon>
        <taxon>Haliovirga</taxon>
    </lineage>
</organism>
<keyword evidence="6 10" id="KW-0326">Glycosidase</keyword>
<dbReference type="PANTHER" id="PTHR32092:SF5">
    <property type="entry name" value="6-PHOSPHO-BETA-GLUCOSIDASE"/>
    <property type="match status" value="1"/>
</dbReference>
<evidence type="ECO:0000313" key="12">
    <source>
        <dbReference type="EMBL" id="BDU51583.1"/>
    </source>
</evidence>
<dbReference type="EMBL" id="AP027060">
    <property type="protein sequence ID" value="BDU51583.1"/>
    <property type="molecule type" value="Genomic_DNA"/>
</dbReference>
<dbReference type="InterPro" id="IPR001088">
    <property type="entry name" value="Glyco_hydro_4"/>
</dbReference>
<dbReference type="AlphaFoldDB" id="A0AAU9DSH3"/>
<comment type="similarity">
    <text evidence="1 10">Belongs to the glycosyl hydrolase 4 family.</text>
</comment>
<proteinExistence type="inferred from homology"/>
<dbReference type="GO" id="GO:0046872">
    <property type="term" value="F:metal ion binding"/>
    <property type="evidence" value="ECO:0007669"/>
    <property type="project" value="UniProtKB-KW"/>
</dbReference>
<dbReference type="Proteomes" id="UP001321582">
    <property type="component" value="Plasmid pHIC"/>
</dbReference>
<keyword evidence="2 8" id="KW-0479">Metal-binding</keyword>
<dbReference type="Gene3D" id="3.90.110.10">
    <property type="entry name" value="Lactate dehydrogenase/glycoside hydrolase, family 4, C-terminal"/>
    <property type="match status" value="1"/>
</dbReference>
<dbReference type="Pfam" id="PF11975">
    <property type="entry name" value="Glyco_hydro_4C"/>
    <property type="match status" value="1"/>
</dbReference>
<gene>
    <name evidence="12" type="ORF">HLVA_21520</name>
</gene>
<dbReference type="SUPFAM" id="SSF56327">
    <property type="entry name" value="LDH C-terminal domain-like"/>
    <property type="match status" value="1"/>
</dbReference>
<feature type="site" description="Increases basicity of active site Tyr" evidence="9">
    <location>
        <position position="111"/>
    </location>
</feature>
<dbReference type="KEGG" id="haby:HLVA_21520"/>
<dbReference type="RefSeq" id="WP_307905661.1">
    <property type="nucleotide sequence ID" value="NZ_AP027060.1"/>
</dbReference>
<dbReference type="InterPro" id="IPR036291">
    <property type="entry name" value="NAD(P)-bd_dom_sf"/>
</dbReference>
<feature type="binding site" evidence="8">
    <location>
        <position position="200"/>
    </location>
    <ligand>
        <name>Mn(2+)</name>
        <dbReference type="ChEBI" id="CHEBI:29035"/>
    </ligand>
</feature>
<dbReference type="CDD" id="cd05296">
    <property type="entry name" value="GH4_P_beta_glucosidase"/>
    <property type="match status" value="1"/>
</dbReference>
<dbReference type="PANTHER" id="PTHR32092">
    <property type="entry name" value="6-PHOSPHO-BETA-GLUCOSIDASE-RELATED"/>
    <property type="match status" value="1"/>
</dbReference>
<feature type="binding site" evidence="7">
    <location>
        <position position="149"/>
    </location>
    <ligand>
        <name>substrate</name>
    </ligand>
</feature>
<protein>
    <submittedName>
        <fullName evidence="12">6-phospho-beta-glucosidase</fullName>
    </submittedName>
</protein>
<evidence type="ECO:0000256" key="2">
    <source>
        <dbReference type="ARBA" id="ARBA00022723"/>
    </source>
</evidence>
<comment type="cofactor">
    <cofactor evidence="10">
        <name>NAD(+)</name>
        <dbReference type="ChEBI" id="CHEBI:57540"/>
    </cofactor>
    <text evidence="10">Binds 1 NAD(+) per subunit.</text>
</comment>
<feature type="binding site" evidence="8">
    <location>
        <position position="170"/>
    </location>
    <ligand>
        <name>Mn(2+)</name>
        <dbReference type="ChEBI" id="CHEBI:29035"/>
    </ligand>
</feature>
<sequence>MKGLKFVVIGGGSSYTPELVEGIIKKRDTLPVSELILVDIEEGREKVEINYNLVKRMFKKEKMQTKISFTLDRKEALKGADFVLSQFRVGRLEARARDERIPLERGFVGQETTGAGGFAKALRTIPVILDICKDIEEVAKDAWLINFTNPAGIITEAVNKYSNVKVIGLCNVPINMKYDAAEELGVSAEKIRTEIMGLNHLSFVTKVMLNGENKINEILKGSKLDGKDTMKNIEKIDDFEEYNKKIGLISSPYLQYFFFPDKMIEKELKNIKDGKGTRAVQVMKIEKTLFEKYKDVKLDIKPKELEERGGARYSEIAINLIDSIYNNLNNEYVVNVVNNGSIVDLPENVVVEVNCIVNNEGARPLHMGHLPKSVKGLIQQVKSYEEYTIEAAVEGNREKALIALINNPLVRNVDKAEELLEEILNQNKKYLSNFFKED</sequence>